<proteinExistence type="predicted"/>
<dbReference type="Proteomes" id="UP000294847">
    <property type="component" value="Chromosome 2"/>
</dbReference>
<dbReference type="PRINTS" id="PR00092">
    <property type="entry name" value="TYROSINASE"/>
</dbReference>
<dbReference type="InterPro" id="IPR050316">
    <property type="entry name" value="Tyrosinase/Hemocyanin"/>
</dbReference>
<reference evidence="3 4" key="1">
    <citation type="journal article" date="2019" name="Mol. Biol. Evol.">
        <title>Blast fungal genomes show frequent chromosomal changes, gene gains and losses, and effector gene turnover.</title>
        <authorList>
            <person name="Gomez Luciano L.B."/>
            <person name="Jason Tsai I."/>
            <person name="Chuma I."/>
            <person name="Tosa Y."/>
            <person name="Chen Y.H."/>
            <person name="Li J.Y."/>
            <person name="Li M.Y."/>
            <person name="Jade Lu M.Y."/>
            <person name="Nakayashiki H."/>
            <person name="Li W.H."/>
        </authorList>
    </citation>
    <scope>NUCLEOTIDE SEQUENCE [LARGE SCALE GENOMIC DNA]</scope>
    <source>
        <strain evidence="3">MZ5-1-6</strain>
    </source>
</reference>
<evidence type="ECO:0000313" key="4">
    <source>
        <dbReference type="Proteomes" id="UP000294847"/>
    </source>
</evidence>
<gene>
    <name evidence="3" type="ORF">PoMZ_00829</name>
</gene>
<dbReference type="Gene3D" id="1.10.1280.10">
    <property type="entry name" value="Di-copper center containing domain from catechol oxidase"/>
    <property type="match status" value="1"/>
</dbReference>
<evidence type="ECO:0000256" key="2">
    <source>
        <dbReference type="ARBA" id="ARBA00023008"/>
    </source>
</evidence>
<dbReference type="SUPFAM" id="SSF48056">
    <property type="entry name" value="Di-copper centre-containing domain"/>
    <property type="match status" value="1"/>
</dbReference>
<dbReference type="GO" id="GO:0046872">
    <property type="term" value="F:metal ion binding"/>
    <property type="evidence" value="ECO:0007669"/>
    <property type="project" value="UniProtKB-KW"/>
</dbReference>
<keyword evidence="1" id="KW-0479">Metal-binding</keyword>
<protein>
    <submittedName>
        <fullName evidence="3">Uncharacterized protein</fullName>
    </submittedName>
</protein>
<dbReference type="GO" id="GO:0016491">
    <property type="term" value="F:oxidoreductase activity"/>
    <property type="evidence" value="ECO:0007669"/>
    <property type="project" value="InterPro"/>
</dbReference>
<keyword evidence="2" id="KW-0186">Copper</keyword>
<name>A0A4P7N173_PYROR</name>
<dbReference type="EMBL" id="CP034205">
    <property type="protein sequence ID" value="QBZ55923.1"/>
    <property type="molecule type" value="Genomic_DNA"/>
</dbReference>
<dbReference type="InterPro" id="IPR002227">
    <property type="entry name" value="Tyrosinase_Cu-bd"/>
</dbReference>
<dbReference type="PANTHER" id="PTHR11474:SF126">
    <property type="entry name" value="TYROSINASE-LIKE PROTEIN TYR-1-RELATED"/>
    <property type="match status" value="1"/>
</dbReference>
<sequence length="357" mass="39796">MVAASWTAGLVALLATFSSATAKPCRPGPGVCEKPYVRKEWRNLSNPQKEKYIKAVQCLMEKPSTAGMAAVRNRYEDFVATHIVQTEAVHFTGIFYPFHRLLLLEYEKALWECGWDRRLGQPFWDWTLDTESDAKFLSSPVFDKKLGFGGNGAFIPGNLSHPELPGHVGGPPFDLPDRSGGGCLEDGPFAGLKTQLGPLNDTEVKAERCIRRDFSPRSLARFGSRAQVDAAMQIGDYGTFERVTDSQTFHPAGHWATGGLYGTMTDTYASPGDPIFYLHHSNVDRAWWSWQQRDLGKRQREMDGPLFMFDYANALGGNATLDTPVWVGLAGQRVEFKAGELLHLQKGPLCYTYESIY</sequence>
<dbReference type="PROSITE" id="PS00498">
    <property type="entry name" value="TYROSINASE_2"/>
    <property type="match status" value="1"/>
</dbReference>
<evidence type="ECO:0000313" key="3">
    <source>
        <dbReference type="EMBL" id="QBZ55923.1"/>
    </source>
</evidence>
<accession>A0A4P7N173</accession>
<dbReference type="Pfam" id="PF00264">
    <property type="entry name" value="Tyrosinase"/>
    <property type="match status" value="1"/>
</dbReference>
<dbReference type="PANTHER" id="PTHR11474">
    <property type="entry name" value="TYROSINASE FAMILY MEMBER"/>
    <property type="match status" value="1"/>
</dbReference>
<evidence type="ECO:0000256" key="1">
    <source>
        <dbReference type="ARBA" id="ARBA00022723"/>
    </source>
</evidence>
<organism evidence="3 4">
    <name type="scientific">Pyricularia oryzae</name>
    <name type="common">Rice blast fungus</name>
    <name type="synonym">Magnaporthe oryzae</name>
    <dbReference type="NCBI Taxonomy" id="318829"/>
    <lineage>
        <taxon>Eukaryota</taxon>
        <taxon>Fungi</taxon>
        <taxon>Dikarya</taxon>
        <taxon>Ascomycota</taxon>
        <taxon>Pezizomycotina</taxon>
        <taxon>Sordariomycetes</taxon>
        <taxon>Sordariomycetidae</taxon>
        <taxon>Magnaporthales</taxon>
        <taxon>Pyriculariaceae</taxon>
        <taxon>Pyricularia</taxon>
    </lineage>
</organism>
<dbReference type="InterPro" id="IPR008922">
    <property type="entry name" value="Di-copper_centre_dom_sf"/>
</dbReference>
<dbReference type="AlphaFoldDB" id="A0A4P7N173"/>